<name>X0ZIA0_9ZZZZ</name>
<dbReference type="GO" id="GO:0005737">
    <property type="term" value="C:cytoplasm"/>
    <property type="evidence" value="ECO:0007669"/>
    <property type="project" value="UniProtKB-SubCell"/>
</dbReference>
<comment type="similarity">
    <text evidence="2">Belongs to the methyltransferase superfamily. L-isoaspartyl/D-aspartyl protein methyltransferase family.</text>
</comment>
<dbReference type="EC" id="2.1.1.77" evidence="3"/>
<dbReference type="InterPro" id="IPR029063">
    <property type="entry name" value="SAM-dependent_MTases_sf"/>
</dbReference>
<dbReference type="InterPro" id="IPR000682">
    <property type="entry name" value="PCMT"/>
</dbReference>
<dbReference type="PANTHER" id="PTHR11579:SF0">
    <property type="entry name" value="PROTEIN-L-ISOASPARTATE(D-ASPARTATE) O-METHYLTRANSFERASE"/>
    <property type="match status" value="1"/>
</dbReference>
<dbReference type="CDD" id="cd02440">
    <property type="entry name" value="AdoMet_MTases"/>
    <property type="match status" value="1"/>
</dbReference>
<sequence>MTERMKKAFLNVPREEFVLPKYKNRAYIDIPLPIHAGQTISAIHMVMIYVSPSCTNPQVGETVLEIGAGSGYNAAIFAEMVAPEGVENPGHIYAIEIIPELARFAKDNIEKSGYTDRVTIVESDGGKGYPEKSPFDIISVAAASKLIPPPLQEQMAINGRLVIPLNKMLYQELVLIT</sequence>
<gene>
    <name evidence="8" type="ORF">S01H4_16923</name>
</gene>
<comment type="subcellular location">
    <subcellularLocation>
        <location evidence="1">Cytoplasm</location>
    </subcellularLocation>
</comment>
<evidence type="ECO:0000256" key="2">
    <source>
        <dbReference type="ARBA" id="ARBA00005369"/>
    </source>
</evidence>
<evidence type="ECO:0000256" key="3">
    <source>
        <dbReference type="ARBA" id="ARBA00011890"/>
    </source>
</evidence>
<protein>
    <recommendedName>
        <fullName evidence="3">protein-L-isoaspartate(D-aspartate) O-methyltransferase</fullName>
        <ecNumber evidence="3">2.1.1.77</ecNumber>
    </recommendedName>
</protein>
<organism evidence="8">
    <name type="scientific">marine sediment metagenome</name>
    <dbReference type="NCBI Taxonomy" id="412755"/>
    <lineage>
        <taxon>unclassified sequences</taxon>
        <taxon>metagenomes</taxon>
        <taxon>ecological metagenomes</taxon>
    </lineage>
</organism>
<dbReference type="EMBL" id="BART01007434">
    <property type="protein sequence ID" value="GAG57857.1"/>
    <property type="molecule type" value="Genomic_DNA"/>
</dbReference>
<dbReference type="Pfam" id="PF01135">
    <property type="entry name" value="PCMT"/>
    <property type="match status" value="1"/>
</dbReference>
<keyword evidence="7" id="KW-0949">S-adenosyl-L-methionine</keyword>
<dbReference type="Gene3D" id="3.40.50.150">
    <property type="entry name" value="Vaccinia Virus protein VP39"/>
    <property type="match status" value="1"/>
</dbReference>
<comment type="caution">
    <text evidence="8">The sequence shown here is derived from an EMBL/GenBank/DDBJ whole genome shotgun (WGS) entry which is preliminary data.</text>
</comment>
<dbReference type="SUPFAM" id="SSF53335">
    <property type="entry name" value="S-adenosyl-L-methionine-dependent methyltransferases"/>
    <property type="match status" value="1"/>
</dbReference>
<dbReference type="GO" id="GO:0004719">
    <property type="term" value="F:protein-L-isoaspartate (D-aspartate) O-methyltransferase activity"/>
    <property type="evidence" value="ECO:0007669"/>
    <property type="project" value="UniProtKB-EC"/>
</dbReference>
<evidence type="ECO:0000313" key="8">
    <source>
        <dbReference type="EMBL" id="GAG57857.1"/>
    </source>
</evidence>
<keyword evidence="4" id="KW-0963">Cytoplasm</keyword>
<keyword evidence="6" id="KW-0808">Transferase</keyword>
<dbReference type="AlphaFoldDB" id="X0ZIA0"/>
<accession>X0ZIA0</accession>
<dbReference type="GO" id="GO:0032259">
    <property type="term" value="P:methylation"/>
    <property type="evidence" value="ECO:0007669"/>
    <property type="project" value="UniProtKB-KW"/>
</dbReference>
<evidence type="ECO:0000256" key="4">
    <source>
        <dbReference type="ARBA" id="ARBA00022490"/>
    </source>
</evidence>
<evidence type="ECO:0000256" key="1">
    <source>
        <dbReference type="ARBA" id="ARBA00004496"/>
    </source>
</evidence>
<dbReference type="PANTHER" id="PTHR11579">
    <property type="entry name" value="PROTEIN-L-ISOASPARTATE O-METHYLTRANSFERASE"/>
    <property type="match status" value="1"/>
</dbReference>
<evidence type="ECO:0000256" key="5">
    <source>
        <dbReference type="ARBA" id="ARBA00022603"/>
    </source>
</evidence>
<reference evidence="8" key="1">
    <citation type="journal article" date="2014" name="Front. Microbiol.">
        <title>High frequency of phylogenetically diverse reductive dehalogenase-homologous genes in deep subseafloor sedimentary metagenomes.</title>
        <authorList>
            <person name="Kawai M."/>
            <person name="Futagami T."/>
            <person name="Toyoda A."/>
            <person name="Takaki Y."/>
            <person name="Nishi S."/>
            <person name="Hori S."/>
            <person name="Arai W."/>
            <person name="Tsubouchi T."/>
            <person name="Morono Y."/>
            <person name="Uchiyama I."/>
            <person name="Ito T."/>
            <person name="Fujiyama A."/>
            <person name="Inagaki F."/>
            <person name="Takami H."/>
        </authorList>
    </citation>
    <scope>NUCLEOTIDE SEQUENCE</scope>
    <source>
        <strain evidence="8">Expedition CK06-06</strain>
    </source>
</reference>
<evidence type="ECO:0000256" key="7">
    <source>
        <dbReference type="ARBA" id="ARBA00022691"/>
    </source>
</evidence>
<keyword evidence="5" id="KW-0489">Methyltransferase</keyword>
<feature type="non-terminal residue" evidence="8">
    <location>
        <position position="177"/>
    </location>
</feature>
<dbReference type="PROSITE" id="PS01279">
    <property type="entry name" value="PCMT"/>
    <property type="match status" value="1"/>
</dbReference>
<proteinExistence type="inferred from homology"/>
<evidence type="ECO:0000256" key="6">
    <source>
        <dbReference type="ARBA" id="ARBA00022679"/>
    </source>
</evidence>